<feature type="transmembrane region" description="Helical" evidence="1">
    <location>
        <begin position="56"/>
        <end position="79"/>
    </location>
</feature>
<dbReference type="InterPro" id="IPR025495">
    <property type="entry name" value="DUF4386"/>
</dbReference>
<evidence type="ECO:0008006" key="4">
    <source>
        <dbReference type="Google" id="ProtNLM"/>
    </source>
</evidence>
<reference evidence="2 3" key="1">
    <citation type="submission" date="2016-11" db="EMBL/GenBank/DDBJ databases">
        <authorList>
            <person name="Jaros S."/>
            <person name="Januszkiewicz K."/>
            <person name="Wedrychowicz H."/>
        </authorList>
    </citation>
    <scope>NUCLEOTIDE SEQUENCE [LARGE SCALE GENOMIC DNA]</scope>
    <source>
        <strain evidence="2 3">CGMCC 1.6102</strain>
    </source>
</reference>
<evidence type="ECO:0000256" key="1">
    <source>
        <dbReference type="SAM" id="Phobius"/>
    </source>
</evidence>
<name>A0A1M7IUE2_9BACT</name>
<dbReference type="Proteomes" id="UP000184513">
    <property type="component" value="Unassembled WGS sequence"/>
</dbReference>
<organism evidence="2 3">
    <name type="scientific">Cyclobacterium lianum</name>
    <dbReference type="NCBI Taxonomy" id="388280"/>
    <lineage>
        <taxon>Bacteria</taxon>
        <taxon>Pseudomonadati</taxon>
        <taxon>Bacteroidota</taxon>
        <taxon>Cytophagia</taxon>
        <taxon>Cytophagales</taxon>
        <taxon>Cyclobacteriaceae</taxon>
        <taxon>Cyclobacterium</taxon>
    </lineage>
</organism>
<keyword evidence="1" id="KW-0812">Transmembrane</keyword>
<keyword evidence="1" id="KW-0472">Membrane</keyword>
<dbReference type="Pfam" id="PF14329">
    <property type="entry name" value="DUF4386"/>
    <property type="match status" value="1"/>
</dbReference>
<keyword evidence="3" id="KW-1185">Reference proteome</keyword>
<feature type="transmembrane region" description="Helical" evidence="1">
    <location>
        <begin position="134"/>
        <end position="154"/>
    </location>
</feature>
<feature type="transmembrane region" description="Helical" evidence="1">
    <location>
        <begin position="192"/>
        <end position="215"/>
    </location>
</feature>
<dbReference type="AlphaFoldDB" id="A0A1M7IUE2"/>
<dbReference type="STRING" id="388280.SAMN04488057_101472"/>
<feature type="transmembrane region" description="Helical" evidence="1">
    <location>
        <begin position="161"/>
        <end position="180"/>
    </location>
</feature>
<accession>A0A1M7IUE2</accession>
<feature type="transmembrane region" description="Helical" evidence="1">
    <location>
        <begin position="91"/>
        <end position="114"/>
    </location>
</feature>
<dbReference type="RefSeq" id="WP_178371425.1">
    <property type="nucleotide sequence ID" value="NZ_FRCY01000001.1"/>
</dbReference>
<gene>
    <name evidence="2" type="ORF">SAMN04488057_101472</name>
</gene>
<evidence type="ECO:0000313" key="3">
    <source>
        <dbReference type="Proteomes" id="UP000184513"/>
    </source>
</evidence>
<proteinExistence type="predicted"/>
<keyword evidence="1" id="KW-1133">Transmembrane helix</keyword>
<protein>
    <recommendedName>
        <fullName evidence="4">DUF4386 domain-containing protein</fullName>
    </recommendedName>
</protein>
<sequence>MMSDKRNMALLSGLALIAMALLAGFAYGYVHSGLIDPNSPEETYRNLQSSGKLFSYGIAAWGAIVVLDLLVAGSLHGFLKEVNFRLSALTALIRIVYAFVLLAAVVHLLEASALVEAAAGAKEVLLSLQRFEWVWSQGLVLFGFHLLGLGLLAVRGSEIPSFFGWLLLVAGGFYTGIHLAKIMIPGYVQEIAFIEMIASVPMAFAEIGFAFWLLFRACRQRFSQPIAALS</sequence>
<dbReference type="EMBL" id="FRCY01000001">
    <property type="protein sequence ID" value="SHM44414.1"/>
    <property type="molecule type" value="Genomic_DNA"/>
</dbReference>
<evidence type="ECO:0000313" key="2">
    <source>
        <dbReference type="EMBL" id="SHM44414.1"/>
    </source>
</evidence>